<feature type="region of interest" description="Disordered" evidence="1">
    <location>
        <begin position="1"/>
        <end position="46"/>
    </location>
</feature>
<proteinExistence type="predicted"/>
<evidence type="ECO:0000313" key="3">
    <source>
        <dbReference type="Proteomes" id="UP000245609"/>
    </source>
</evidence>
<protein>
    <submittedName>
        <fullName evidence="2">Uncharacterized protein</fullName>
    </submittedName>
</protein>
<evidence type="ECO:0000256" key="1">
    <source>
        <dbReference type="SAM" id="MobiDB-lite"/>
    </source>
</evidence>
<comment type="caution">
    <text evidence="2">The sequence shown here is derived from an EMBL/GenBank/DDBJ whole genome shotgun (WGS) entry which is preliminary data.</text>
</comment>
<dbReference type="AlphaFoldDB" id="A0A2T9ZID9"/>
<dbReference type="Proteomes" id="UP000245609">
    <property type="component" value="Unassembled WGS sequence"/>
</dbReference>
<dbReference type="EMBL" id="MBFS01000137">
    <property type="protein sequence ID" value="PVV04330.1"/>
    <property type="molecule type" value="Genomic_DNA"/>
</dbReference>
<keyword evidence="3" id="KW-1185">Reference proteome</keyword>
<name>A0A2T9ZID9_9FUNG</name>
<organism evidence="2 3">
    <name type="scientific">Smittium megazygosporum</name>
    <dbReference type="NCBI Taxonomy" id="133381"/>
    <lineage>
        <taxon>Eukaryota</taxon>
        <taxon>Fungi</taxon>
        <taxon>Fungi incertae sedis</taxon>
        <taxon>Zoopagomycota</taxon>
        <taxon>Kickxellomycotina</taxon>
        <taxon>Harpellomycetes</taxon>
        <taxon>Harpellales</taxon>
        <taxon>Legeriomycetaceae</taxon>
        <taxon>Smittium</taxon>
    </lineage>
</organism>
<feature type="compositionally biased region" description="Basic residues" evidence="1">
    <location>
        <begin position="1"/>
        <end position="18"/>
    </location>
</feature>
<sequence>MDTKTPKKSRNRRNRGNRTRSLLQNKSSTQETQLNPPNEKKPFADFRSTSDTKIFKILRSTANENEATSNNSYQDKVPSGIALSNKRPYLHINYNQFKNSNENVPLSNDVSLFHQKSLYNISPSNSIYSYNSQFANLDKDDEFSENLLSSQSIPLMNTQLQSTSQIVKQDKNLKQPTIKKESSPFEISSANKKGISSASKPGSIAFKSQDEYLSTSSDVSTESIDSDYEFSHIYKNSLTGKSSGKVEFSALAQGSYTLSKDKVKDEESGLVFKNTSESENILPSQPSEPQNTPSLGDIFGSMKDSLKKEHSLNKSSSESLLNFSNSGDTKPNDIPLHNKSDDKSIKDLSPEKCDKESIDKHSTDPSTMLIQKTQLAIDESPKSAKVDRKKKRVFENQFADTFKGNISTKNGNVGKLADSALSDGFTDSDLNRQSLSKKFKFTALRPNVPGIKKANKKKLLSILGYIKPRQYTLHIDKKENSFSRSDSKKEDTSSAQLIDKLLSKLHHNHIKLFKSVNNSLNSAKTTLPGSLNENTNPSLFSKFQAISSAKTEISSDIQVNTTYFDSSQILFSQVNNNDSNQSQNLIPSDLVEDGSNRKIYDAQSISEYSVLNGPLYQSATSHFSSSSKHISSSSFGKNNQNSVLSLDTNLENTFVFPKGNHNSLDALNQKVVEFTGIFT</sequence>
<feature type="compositionally biased region" description="Polar residues" evidence="1">
    <location>
        <begin position="21"/>
        <end position="36"/>
    </location>
</feature>
<accession>A0A2T9ZID9</accession>
<feature type="compositionally biased region" description="Basic and acidic residues" evidence="1">
    <location>
        <begin position="170"/>
        <end position="183"/>
    </location>
</feature>
<feature type="compositionally biased region" description="Polar residues" evidence="1">
    <location>
        <begin position="274"/>
        <end position="294"/>
    </location>
</feature>
<gene>
    <name evidence="2" type="ORF">BB560_001172</name>
</gene>
<feature type="compositionally biased region" description="Basic and acidic residues" evidence="1">
    <location>
        <begin position="336"/>
        <end position="363"/>
    </location>
</feature>
<reference evidence="2 3" key="1">
    <citation type="journal article" date="2018" name="MBio">
        <title>Comparative Genomics Reveals the Core Gene Toolbox for the Fungus-Insect Symbiosis.</title>
        <authorList>
            <person name="Wang Y."/>
            <person name="Stata M."/>
            <person name="Wang W."/>
            <person name="Stajich J.E."/>
            <person name="White M.M."/>
            <person name="Moncalvo J.M."/>
        </authorList>
    </citation>
    <scope>NUCLEOTIDE SEQUENCE [LARGE SCALE GENOMIC DNA]</scope>
    <source>
        <strain evidence="2 3">SC-DP-2</strain>
    </source>
</reference>
<feature type="compositionally biased region" description="Polar residues" evidence="1">
    <location>
        <begin position="185"/>
        <end position="200"/>
    </location>
</feature>
<evidence type="ECO:0000313" key="2">
    <source>
        <dbReference type="EMBL" id="PVV04330.1"/>
    </source>
</evidence>
<feature type="region of interest" description="Disordered" evidence="1">
    <location>
        <begin position="274"/>
        <end position="368"/>
    </location>
</feature>
<feature type="region of interest" description="Disordered" evidence="1">
    <location>
        <begin position="170"/>
        <end position="202"/>
    </location>
</feature>
<feature type="compositionally biased region" description="Low complexity" evidence="1">
    <location>
        <begin position="313"/>
        <end position="326"/>
    </location>
</feature>